<dbReference type="Proteomes" id="UP000683575">
    <property type="component" value="Chromosome"/>
</dbReference>
<dbReference type="KEGG" id="nps:KRR39_18295"/>
<sequence length="302" mass="32833">MIADAYLPSCVDPLGTGPLALRLDALRLDSATVGLVSFGTQTRLLTAEATDYHVNLPVRGGVVSRMGRGAETSAVPGRATVFMPGYPADIVWGADSLQLCLKIPAQTVVEELEQLLGRSVSKPLVFESEMDLSTPTARGWRASLEVVRTELTEGPGLASQRRVARQLERLVVDGLLLGQPHNYSEALDRGTWRPSSGPVARARQLLEEQPEEAWSTSSLAVRVHVSVRSLQEGFARDLGLPPMKYLQQVRLRRARDLLREASSAQTTVARVASGLGVSHLGRFAAAYRLVFGESPSETLRRE</sequence>
<dbReference type="InterPro" id="IPR018060">
    <property type="entry name" value="HTH_AraC"/>
</dbReference>
<dbReference type="PROSITE" id="PS01124">
    <property type="entry name" value="HTH_ARAC_FAMILY_2"/>
    <property type="match status" value="1"/>
</dbReference>
<dbReference type="Pfam" id="PF14525">
    <property type="entry name" value="AraC_binding_2"/>
    <property type="match status" value="1"/>
</dbReference>
<dbReference type="PROSITE" id="PS00041">
    <property type="entry name" value="HTH_ARAC_FAMILY_1"/>
    <property type="match status" value="1"/>
</dbReference>
<dbReference type="Pfam" id="PF12833">
    <property type="entry name" value="HTH_18"/>
    <property type="match status" value="1"/>
</dbReference>
<dbReference type="AlphaFoldDB" id="A0A975XZF7"/>
<dbReference type="InterPro" id="IPR050204">
    <property type="entry name" value="AraC_XylS_family_regulators"/>
</dbReference>
<accession>A0A975XZF7</accession>
<keyword evidence="6" id="KW-1185">Reference proteome</keyword>
<name>A0A975XZF7_9ACTN</name>
<dbReference type="RefSeq" id="WP_216938897.1">
    <property type="nucleotide sequence ID" value="NZ_CP077062.1"/>
</dbReference>
<evidence type="ECO:0000313" key="5">
    <source>
        <dbReference type="EMBL" id="QWZ07386.1"/>
    </source>
</evidence>
<feature type="domain" description="HTH araC/xylS-type" evidence="4">
    <location>
        <begin position="200"/>
        <end position="301"/>
    </location>
</feature>
<keyword evidence="2" id="KW-0238">DNA-binding</keyword>
<dbReference type="GO" id="GO:0003700">
    <property type="term" value="F:DNA-binding transcription factor activity"/>
    <property type="evidence" value="ECO:0007669"/>
    <property type="project" value="InterPro"/>
</dbReference>
<evidence type="ECO:0000256" key="2">
    <source>
        <dbReference type="ARBA" id="ARBA00023125"/>
    </source>
</evidence>
<evidence type="ECO:0000256" key="3">
    <source>
        <dbReference type="ARBA" id="ARBA00023163"/>
    </source>
</evidence>
<dbReference type="InterPro" id="IPR035418">
    <property type="entry name" value="AraC-bd_2"/>
</dbReference>
<dbReference type="PANTHER" id="PTHR46796:SF12">
    <property type="entry name" value="HTH-TYPE DNA-BINDING TRANSCRIPTIONAL ACTIVATOR EUTR"/>
    <property type="match status" value="1"/>
</dbReference>
<keyword evidence="3" id="KW-0804">Transcription</keyword>
<keyword evidence="1" id="KW-0805">Transcription regulation</keyword>
<dbReference type="EMBL" id="CP077062">
    <property type="protein sequence ID" value="QWZ07386.1"/>
    <property type="molecule type" value="Genomic_DNA"/>
</dbReference>
<proteinExistence type="predicted"/>
<gene>
    <name evidence="5" type="ORF">KRR39_18295</name>
</gene>
<evidence type="ECO:0000313" key="6">
    <source>
        <dbReference type="Proteomes" id="UP000683575"/>
    </source>
</evidence>
<evidence type="ECO:0000259" key="4">
    <source>
        <dbReference type="PROSITE" id="PS01124"/>
    </source>
</evidence>
<reference evidence="5" key="1">
    <citation type="submission" date="2021-06" db="EMBL/GenBank/DDBJ databases">
        <title>Complete genome sequence of Nocardioides sp. G188.</title>
        <authorList>
            <person name="Im W.-T."/>
        </authorList>
    </citation>
    <scope>NUCLEOTIDE SEQUENCE</scope>
    <source>
        <strain evidence="5">G188</strain>
    </source>
</reference>
<evidence type="ECO:0000256" key="1">
    <source>
        <dbReference type="ARBA" id="ARBA00023015"/>
    </source>
</evidence>
<dbReference type="SMART" id="SM00342">
    <property type="entry name" value="HTH_ARAC"/>
    <property type="match status" value="1"/>
</dbReference>
<protein>
    <submittedName>
        <fullName evidence="5">AraC family transcriptional regulator</fullName>
    </submittedName>
</protein>
<dbReference type="InterPro" id="IPR018062">
    <property type="entry name" value="HTH_AraC-typ_CS"/>
</dbReference>
<dbReference type="PANTHER" id="PTHR46796">
    <property type="entry name" value="HTH-TYPE TRANSCRIPTIONAL ACTIVATOR RHAS-RELATED"/>
    <property type="match status" value="1"/>
</dbReference>
<organism evidence="5 6">
    <name type="scientific">Nocardioides panacis</name>
    <dbReference type="NCBI Taxonomy" id="2849501"/>
    <lineage>
        <taxon>Bacteria</taxon>
        <taxon>Bacillati</taxon>
        <taxon>Actinomycetota</taxon>
        <taxon>Actinomycetes</taxon>
        <taxon>Propionibacteriales</taxon>
        <taxon>Nocardioidaceae</taxon>
        <taxon>Nocardioides</taxon>
    </lineage>
</organism>
<dbReference type="GO" id="GO:0043565">
    <property type="term" value="F:sequence-specific DNA binding"/>
    <property type="evidence" value="ECO:0007669"/>
    <property type="project" value="InterPro"/>
</dbReference>